<sequence length="347" mass="38215">MRARNIGLVLAAVLILSVLVPVFSGPDKSAETLITNAERLQRQVYYRNSVLVNATSGLNTSLYAYNLSLILNLTRLADSYLNTSKQLYSQGNYTGAATYAIKAINTYGEVIELQEKLSDALHVEFKVGKEQEEYNITAANVTAINRTALVLQLEVLKARIAELKNVLGKVNQSIYNVTGALNLLDDAESLLSDAEAKLQTGNITVSELAKTLGTVKKILGLVNAELQRASLKVTVVRAMKLGILKNNATQVLNMTPIINHTKIKGKGKPSINDTKELEEEVNKTESKLEKEAKKQADIKQLFKQAEKQIQEAKKDINVIKKEVKEEEEGHGKGNQGKKEEARGNNKK</sequence>
<accession>A0A3G1A615</accession>
<reference evidence="4" key="1">
    <citation type="book" date="2010" name="EXTREMOPHILES" publisher="0:0-0">
        <title>Complete genome sequences of ten hyperthermophilic archaea reveal their metabolic capabilities and possible ecological roles.</title>
        <editorList>
            <person name="?"/>
        </editorList>
        <authorList>
            <person name="Ravin N.V."/>
            <person name="Mardanov A.V."/>
            <person name="Bonch-Osmolovskaya E.A."/>
            <person name="Skryabin K.G."/>
        </authorList>
    </citation>
    <scope>NUCLEOTIDE SEQUENCE [LARGE SCALE GENOMIC DNA]</scope>
    <source>
        <strain evidence="4">1505</strain>
    </source>
</reference>
<evidence type="ECO:0000256" key="2">
    <source>
        <dbReference type="SAM" id="MobiDB-lite"/>
    </source>
</evidence>
<feature type="region of interest" description="Disordered" evidence="2">
    <location>
        <begin position="322"/>
        <end position="347"/>
    </location>
</feature>
<dbReference type="RefSeq" id="WP_052886577.1">
    <property type="nucleotide sequence ID" value="NZ_CP007493.1"/>
</dbReference>
<proteinExistence type="predicted"/>
<keyword evidence="1" id="KW-0175">Coiled coil</keyword>
<dbReference type="AlphaFoldDB" id="A0A3G1A615"/>
<name>A0A3G1A615_9CREN</name>
<dbReference type="KEGG" id="tcb:TCARB_0436"/>
<gene>
    <name evidence="3" type="ORF">TCARB_0436</name>
</gene>
<dbReference type="EMBL" id="CP007493">
    <property type="protein sequence ID" value="AJB41508.1"/>
    <property type="molecule type" value="Genomic_DNA"/>
</dbReference>
<evidence type="ECO:0000256" key="1">
    <source>
        <dbReference type="SAM" id="Coils"/>
    </source>
</evidence>
<organism evidence="3 4">
    <name type="scientific">Thermofilum adornatum 1505</name>
    <dbReference type="NCBI Taxonomy" id="697581"/>
    <lineage>
        <taxon>Archaea</taxon>
        <taxon>Thermoproteota</taxon>
        <taxon>Thermoprotei</taxon>
        <taxon>Thermofilales</taxon>
        <taxon>Thermofilaceae</taxon>
        <taxon>Thermofilum</taxon>
    </lineage>
</organism>
<evidence type="ECO:0000313" key="3">
    <source>
        <dbReference type="EMBL" id="AJB41508.1"/>
    </source>
</evidence>
<evidence type="ECO:0008006" key="5">
    <source>
        <dbReference type="Google" id="ProtNLM"/>
    </source>
</evidence>
<dbReference type="GeneID" id="25405893"/>
<evidence type="ECO:0000313" key="4">
    <source>
        <dbReference type="Proteomes" id="UP000266720"/>
    </source>
</evidence>
<dbReference type="Proteomes" id="UP000266720">
    <property type="component" value="Chromosome"/>
</dbReference>
<feature type="coiled-coil region" evidence="1">
    <location>
        <begin position="146"/>
        <end position="197"/>
    </location>
</feature>
<protein>
    <recommendedName>
        <fullName evidence="5">DUF5667 domain-containing protein</fullName>
    </recommendedName>
</protein>